<dbReference type="InterPro" id="IPR056738">
    <property type="entry name" value="NfeD1b_N"/>
</dbReference>
<keyword evidence="4 5" id="KW-0472">Membrane</keyword>
<dbReference type="InterPro" id="IPR012340">
    <property type="entry name" value="NA-bd_OB-fold"/>
</dbReference>
<sequence length="446" mass="48559">MIARIYFLFILFLLLSNSIVAQTTDKLKVYQFRIGEEIAPAAWRKTKQAYDEAEKIKANLIVIDMNTYGGMLDMADSIRTKILESPIKTIVFINNNAASAGALIAIACDKIYMRNAASIGAASVVNQSGAIMPEKYQSYMRSLMRATAEANGRDPRIAEAFVDSNTVIEGVKAKGTVLTFTTSEAIANKYCDGKAESIYDILKQENIANYDLQVQQLTWIDHVIDFLTKPAVSGVLILLIIGGIYFELQAPGIGFALLVAVIAALLFFAPLYLQGLAANWEILLFVIGILLLLAEIFIIPGFGIAGISGIILIICGLAFSLVANNMFDFSLSGGKLMNSFVIVIVSMIGSIILALIFGKNLFNSQLFQHAVLKDEQKASDGYVSSIPKLNLTGSIGIALTDLRPAGKILIDNERYDALSEGDFIIKGTKVVVIKHETISIFVRKST</sequence>
<feature type="transmembrane region" description="Helical" evidence="5">
    <location>
        <begin position="279"/>
        <end position="298"/>
    </location>
</feature>
<keyword evidence="10" id="KW-0378">Hydrolase</keyword>
<dbReference type="GO" id="GO:0005886">
    <property type="term" value="C:plasma membrane"/>
    <property type="evidence" value="ECO:0007669"/>
    <property type="project" value="TreeGrafter"/>
</dbReference>
<dbReference type="CDD" id="cd07021">
    <property type="entry name" value="Clp_protease_NfeD_like"/>
    <property type="match status" value="1"/>
</dbReference>
<feature type="domain" description="NfeD1b N-terminal" evidence="9">
    <location>
        <begin position="29"/>
        <end position="211"/>
    </location>
</feature>
<keyword evidence="3 5" id="KW-1133">Transmembrane helix</keyword>
<dbReference type="Pfam" id="PF24961">
    <property type="entry name" value="NfeD_membrane"/>
    <property type="match status" value="1"/>
</dbReference>
<dbReference type="PANTHER" id="PTHR33507">
    <property type="entry name" value="INNER MEMBRANE PROTEIN YBBJ"/>
    <property type="match status" value="1"/>
</dbReference>
<dbReference type="AlphaFoldDB" id="A0A2S5A2G9"/>
<dbReference type="Gene3D" id="2.40.50.140">
    <property type="entry name" value="Nucleic acid-binding proteins"/>
    <property type="match status" value="1"/>
</dbReference>
<keyword evidence="2 5" id="KW-0812">Transmembrane</keyword>
<dbReference type="Pfam" id="PF01957">
    <property type="entry name" value="NfeD"/>
    <property type="match status" value="1"/>
</dbReference>
<feature type="transmembrane region" description="Helical" evidence="5">
    <location>
        <begin position="253"/>
        <end position="273"/>
    </location>
</feature>
<keyword evidence="10" id="KW-0645">Protease</keyword>
<dbReference type="SUPFAM" id="SSF52096">
    <property type="entry name" value="ClpP/crotonase"/>
    <property type="match status" value="1"/>
</dbReference>
<keyword evidence="6" id="KW-0732">Signal</keyword>
<comment type="caution">
    <text evidence="10">The sequence shown here is derived from an EMBL/GenBank/DDBJ whole genome shotgun (WGS) entry which is preliminary data.</text>
</comment>
<dbReference type="InterPro" id="IPR002810">
    <property type="entry name" value="NfeD-like_C"/>
</dbReference>
<gene>
    <name evidence="10" type="ORF">C3K47_11645</name>
</gene>
<name>A0A2S5A2G9_9SPHI</name>
<evidence type="ECO:0000313" key="10">
    <source>
        <dbReference type="EMBL" id="POY36472.1"/>
    </source>
</evidence>
<feature type="transmembrane region" description="Helical" evidence="5">
    <location>
        <begin position="305"/>
        <end position="327"/>
    </location>
</feature>
<feature type="chain" id="PRO_5015553561" evidence="6">
    <location>
        <begin position="22"/>
        <end position="446"/>
    </location>
</feature>
<feature type="transmembrane region" description="Helical" evidence="5">
    <location>
        <begin position="226"/>
        <end position="246"/>
    </location>
</feature>
<dbReference type="RefSeq" id="WP_103789387.1">
    <property type="nucleotide sequence ID" value="NZ_PQVF01000007.1"/>
</dbReference>
<feature type="transmembrane region" description="Helical" evidence="5">
    <location>
        <begin position="339"/>
        <end position="358"/>
    </location>
</feature>
<evidence type="ECO:0000256" key="3">
    <source>
        <dbReference type="ARBA" id="ARBA00022989"/>
    </source>
</evidence>
<evidence type="ECO:0000259" key="7">
    <source>
        <dbReference type="Pfam" id="PF01957"/>
    </source>
</evidence>
<evidence type="ECO:0000256" key="1">
    <source>
        <dbReference type="ARBA" id="ARBA00004141"/>
    </source>
</evidence>
<dbReference type="GO" id="GO:0006508">
    <property type="term" value="P:proteolysis"/>
    <property type="evidence" value="ECO:0007669"/>
    <property type="project" value="UniProtKB-KW"/>
</dbReference>
<dbReference type="Pfam" id="PF25145">
    <property type="entry name" value="NfeD1b_N"/>
    <property type="match status" value="1"/>
</dbReference>
<dbReference type="EMBL" id="PQVF01000007">
    <property type="protein sequence ID" value="POY36472.1"/>
    <property type="molecule type" value="Genomic_DNA"/>
</dbReference>
<dbReference type="InterPro" id="IPR052165">
    <property type="entry name" value="Membrane_assoc_protease"/>
</dbReference>
<dbReference type="InterPro" id="IPR056739">
    <property type="entry name" value="NfeD_membrane"/>
</dbReference>
<organism evidence="10 11">
    <name type="scientific">Solitalea longa</name>
    <dbReference type="NCBI Taxonomy" id="2079460"/>
    <lineage>
        <taxon>Bacteria</taxon>
        <taxon>Pseudomonadati</taxon>
        <taxon>Bacteroidota</taxon>
        <taxon>Sphingobacteriia</taxon>
        <taxon>Sphingobacteriales</taxon>
        <taxon>Sphingobacteriaceae</taxon>
        <taxon>Solitalea</taxon>
    </lineage>
</organism>
<dbReference type="GO" id="GO:0008233">
    <property type="term" value="F:peptidase activity"/>
    <property type="evidence" value="ECO:0007669"/>
    <property type="project" value="UniProtKB-KW"/>
</dbReference>
<evidence type="ECO:0000313" key="11">
    <source>
        <dbReference type="Proteomes" id="UP000236893"/>
    </source>
</evidence>
<dbReference type="InterPro" id="IPR029045">
    <property type="entry name" value="ClpP/crotonase-like_dom_sf"/>
</dbReference>
<feature type="domain" description="NfeD integral membrane" evidence="8">
    <location>
        <begin position="232"/>
        <end position="357"/>
    </location>
</feature>
<dbReference type="PANTHER" id="PTHR33507:SF3">
    <property type="entry name" value="INNER MEMBRANE PROTEIN YBBJ"/>
    <property type="match status" value="1"/>
</dbReference>
<dbReference type="Gene3D" id="3.90.226.10">
    <property type="entry name" value="2-enoyl-CoA Hydratase, Chain A, domain 1"/>
    <property type="match status" value="1"/>
</dbReference>
<evidence type="ECO:0000256" key="5">
    <source>
        <dbReference type="SAM" id="Phobius"/>
    </source>
</evidence>
<evidence type="ECO:0000256" key="2">
    <source>
        <dbReference type="ARBA" id="ARBA00022692"/>
    </source>
</evidence>
<evidence type="ECO:0000259" key="8">
    <source>
        <dbReference type="Pfam" id="PF24961"/>
    </source>
</evidence>
<evidence type="ECO:0000259" key="9">
    <source>
        <dbReference type="Pfam" id="PF25145"/>
    </source>
</evidence>
<dbReference type="OrthoDB" id="9806253at2"/>
<comment type="subcellular location">
    <subcellularLocation>
        <location evidence="1">Membrane</location>
        <topology evidence="1">Multi-pass membrane protein</topology>
    </subcellularLocation>
</comment>
<evidence type="ECO:0000256" key="4">
    <source>
        <dbReference type="ARBA" id="ARBA00023136"/>
    </source>
</evidence>
<proteinExistence type="predicted"/>
<evidence type="ECO:0000256" key="6">
    <source>
        <dbReference type="SAM" id="SignalP"/>
    </source>
</evidence>
<feature type="signal peptide" evidence="6">
    <location>
        <begin position="1"/>
        <end position="21"/>
    </location>
</feature>
<accession>A0A2S5A2G9</accession>
<feature type="domain" description="NfeD-like C-terminal" evidence="7">
    <location>
        <begin position="391"/>
        <end position="444"/>
    </location>
</feature>
<reference evidence="10 11" key="1">
    <citation type="submission" date="2018-01" db="EMBL/GenBank/DDBJ databases">
        <authorList>
            <person name="Gaut B.S."/>
            <person name="Morton B.R."/>
            <person name="Clegg M.T."/>
            <person name="Duvall M.R."/>
        </authorList>
    </citation>
    <scope>NUCLEOTIDE SEQUENCE [LARGE SCALE GENOMIC DNA]</scope>
    <source>
        <strain evidence="10 11">HR-AV</strain>
    </source>
</reference>
<dbReference type="Proteomes" id="UP000236893">
    <property type="component" value="Unassembled WGS sequence"/>
</dbReference>
<protein>
    <submittedName>
        <fullName evidence="10">Serine protease</fullName>
    </submittedName>
</protein>
<dbReference type="SUPFAM" id="SSF141322">
    <property type="entry name" value="NfeD domain-like"/>
    <property type="match status" value="1"/>
</dbReference>
<keyword evidence="11" id="KW-1185">Reference proteome</keyword>